<protein>
    <submittedName>
        <fullName evidence="9">SAM-dependent methyltransferase</fullName>
    </submittedName>
</protein>
<dbReference type="InterPro" id="IPR049560">
    <property type="entry name" value="MeTrfase_RsmB-F_NOP2_cat"/>
</dbReference>
<name>A0A7X5HUK1_9FIRM</name>
<evidence type="ECO:0000256" key="7">
    <source>
        <dbReference type="PROSITE-ProRule" id="PRU01023"/>
    </source>
</evidence>
<dbReference type="GO" id="GO:0008173">
    <property type="term" value="F:RNA methyltransferase activity"/>
    <property type="evidence" value="ECO:0007669"/>
    <property type="project" value="InterPro"/>
</dbReference>
<keyword evidence="6 7" id="KW-0694">RNA-binding</keyword>
<dbReference type="PANTHER" id="PTHR22807:SF30">
    <property type="entry name" value="28S RRNA (CYTOSINE(4447)-C(5))-METHYLTRANSFERASE-RELATED"/>
    <property type="match status" value="1"/>
</dbReference>
<dbReference type="InterPro" id="IPR029063">
    <property type="entry name" value="SAM-dependent_MTases_sf"/>
</dbReference>
<dbReference type="InterPro" id="IPR023267">
    <property type="entry name" value="RCMT"/>
</dbReference>
<feature type="binding site" evidence="7">
    <location>
        <begin position="113"/>
        <end position="119"/>
    </location>
    <ligand>
        <name>S-adenosyl-L-methionine</name>
        <dbReference type="ChEBI" id="CHEBI:59789"/>
    </ligand>
</feature>
<dbReference type="GO" id="GO:0001510">
    <property type="term" value="P:RNA methylation"/>
    <property type="evidence" value="ECO:0007669"/>
    <property type="project" value="InterPro"/>
</dbReference>
<dbReference type="InterPro" id="IPR018314">
    <property type="entry name" value="RsmB/NOL1/NOP2-like_CS"/>
</dbReference>
<dbReference type="RefSeq" id="WP_162369627.1">
    <property type="nucleotide sequence ID" value="NZ_JAAEEH010000007.1"/>
</dbReference>
<dbReference type="Pfam" id="PF01189">
    <property type="entry name" value="Methyltr_RsmB-F"/>
    <property type="match status" value="1"/>
</dbReference>
<dbReference type="Gene3D" id="3.30.70.1170">
    <property type="entry name" value="Sun protein, domain 3"/>
    <property type="match status" value="1"/>
</dbReference>
<feature type="active site" description="Nucleophile" evidence="7">
    <location>
        <position position="235"/>
    </location>
</feature>
<dbReference type="Gene3D" id="3.40.50.150">
    <property type="entry name" value="Vaccinia Virus protein VP39"/>
    <property type="match status" value="1"/>
</dbReference>
<feature type="domain" description="SAM-dependent MTase RsmB/NOP-type" evidence="8">
    <location>
        <begin position="26"/>
        <end position="305"/>
    </location>
</feature>
<dbReference type="EMBL" id="JAAEEH010000007">
    <property type="protein sequence ID" value="NDL66900.1"/>
    <property type="molecule type" value="Genomic_DNA"/>
</dbReference>
<evidence type="ECO:0000259" key="8">
    <source>
        <dbReference type="PROSITE" id="PS51686"/>
    </source>
</evidence>
<keyword evidence="2" id="KW-0963">Cytoplasm</keyword>
<dbReference type="Pfam" id="PF17125">
    <property type="entry name" value="Methyltr_RsmF_N"/>
    <property type="match status" value="1"/>
</dbReference>
<evidence type="ECO:0000256" key="2">
    <source>
        <dbReference type="ARBA" id="ARBA00022490"/>
    </source>
</evidence>
<dbReference type="InterPro" id="IPR031340">
    <property type="entry name" value="RsmF_methylt_CI"/>
</dbReference>
<keyword evidence="4 7" id="KW-0808">Transferase</keyword>
<dbReference type="CDD" id="cd21147">
    <property type="entry name" value="RsmF_methylt_CTD1"/>
    <property type="match status" value="1"/>
</dbReference>
<feature type="binding site" evidence="7">
    <location>
        <position position="182"/>
    </location>
    <ligand>
        <name>S-adenosyl-L-methionine</name>
        <dbReference type="ChEBI" id="CHEBI:59789"/>
    </ligand>
</feature>
<keyword evidence="10" id="KW-1185">Reference proteome</keyword>
<dbReference type="AlphaFoldDB" id="A0A7X5HUK1"/>
<dbReference type="Gene3D" id="2.30.130.60">
    <property type="match status" value="1"/>
</dbReference>
<proteinExistence type="inferred from homology"/>
<comment type="caution">
    <text evidence="7">Lacks conserved residue(s) required for the propagation of feature annotation.</text>
</comment>
<dbReference type="CDD" id="cd02440">
    <property type="entry name" value="AdoMet_MTases"/>
    <property type="match status" value="1"/>
</dbReference>
<dbReference type="Pfam" id="PF17126">
    <property type="entry name" value="RsmF_methylt_CI"/>
    <property type="match status" value="1"/>
</dbReference>
<dbReference type="PROSITE" id="PS01153">
    <property type="entry name" value="NOL1_NOP2_SUN"/>
    <property type="match status" value="1"/>
</dbReference>
<sequence>MGNSVNLKDGFIRNMERLLGDTFGEFLASLEFQPLRGLRVNTLKRGAEAMVDGLDFGLERTPVVEEGRFYRPGHRPAKHPFYAAGLYYIQEPSAMLPAAMLPVETGDLVLDMCAAPGGKSTQLASKLGGTGLLVCNDISPSRCKALLKNLEAAGVDNMLVTSEKPEKLAKAFGPAFDKILVDAPCSGEGMLRRDPEMAKHWKEEIPEEYHGEQVRILRQAARLLKPGGRMVYSTCTFSTRENEATLAAFLGEHPEFSLVELEKREGLVPGVTEGFPREFQLDRAVRAYPHRFRGEGHFVALLAKDVLEALPESRGPLKPKGPRRVEPKILEAYREFERKSLGFFLPQDRLHVHQEKLYLEPGKLERLGDLKGIRVLRAGLLLGDVAYGRFEPSQSLASHLQPGQGKRVLDFDRGDPDLVRYLKGETLSREMEKGYVLVAVEGYPLGWAKSDGRILKNKYNKGWRWQ</sequence>
<dbReference type="SUPFAM" id="SSF53335">
    <property type="entry name" value="S-adenosyl-L-methionine-dependent methyltransferases"/>
    <property type="match status" value="1"/>
</dbReference>
<gene>
    <name evidence="9" type="ORF">GXN74_03950</name>
</gene>
<dbReference type="InterPro" id="IPR027391">
    <property type="entry name" value="Nol1_Nop2_Fmu_2"/>
</dbReference>
<keyword evidence="3 7" id="KW-0489">Methyltransferase</keyword>
<dbReference type="PRINTS" id="PR02008">
    <property type="entry name" value="RCMTFAMILY"/>
</dbReference>
<dbReference type="PANTHER" id="PTHR22807">
    <property type="entry name" value="NOP2 YEAST -RELATED NOL1/NOP2/FMU SUN DOMAIN-CONTAINING"/>
    <property type="match status" value="1"/>
</dbReference>
<organism evidence="9 10">
    <name type="scientific">Anaerotalea alkaliphila</name>
    <dbReference type="NCBI Taxonomy" id="2662126"/>
    <lineage>
        <taxon>Bacteria</taxon>
        <taxon>Bacillati</taxon>
        <taxon>Bacillota</taxon>
        <taxon>Clostridia</taxon>
        <taxon>Eubacteriales</taxon>
        <taxon>Anaerotalea</taxon>
    </lineage>
</organism>
<keyword evidence="5 7" id="KW-0949">S-adenosyl-L-methionine</keyword>
<dbReference type="PROSITE" id="PS51686">
    <property type="entry name" value="SAM_MT_RSMB_NOP"/>
    <property type="match status" value="1"/>
</dbReference>
<feature type="binding site" evidence="7">
    <location>
        <position position="137"/>
    </location>
    <ligand>
        <name>S-adenosyl-L-methionine</name>
        <dbReference type="ChEBI" id="CHEBI:59789"/>
    </ligand>
</feature>
<dbReference type="InterPro" id="IPR001678">
    <property type="entry name" value="MeTrfase_RsmB-F_NOP2_dom"/>
</dbReference>
<evidence type="ECO:0000256" key="4">
    <source>
        <dbReference type="ARBA" id="ARBA00022679"/>
    </source>
</evidence>
<evidence type="ECO:0000313" key="10">
    <source>
        <dbReference type="Proteomes" id="UP000461585"/>
    </source>
</evidence>
<comment type="caution">
    <text evidence="9">The sequence shown here is derived from an EMBL/GenBank/DDBJ whole genome shotgun (WGS) entry which is preliminary data.</text>
</comment>
<dbReference type="Proteomes" id="UP000461585">
    <property type="component" value="Unassembled WGS sequence"/>
</dbReference>
<comment type="similarity">
    <text evidence="1 7">Belongs to the class I-like SAM-binding methyltransferase superfamily. RsmB/NOP family.</text>
</comment>
<dbReference type="GO" id="GO:0003723">
    <property type="term" value="F:RNA binding"/>
    <property type="evidence" value="ECO:0007669"/>
    <property type="project" value="UniProtKB-UniRule"/>
</dbReference>
<evidence type="ECO:0000256" key="1">
    <source>
        <dbReference type="ARBA" id="ARBA00007494"/>
    </source>
</evidence>
<dbReference type="Pfam" id="PF13636">
    <property type="entry name" value="Methyltranf_PUA"/>
    <property type="match status" value="1"/>
</dbReference>
<accession>A0A7X5HUK1</accession>
<reference evidence="9 10" key="1">
    <citation type="submission" date="2020-01" db="EMBL/GenBank/DDBJ databases">
        <title>Anaeroalcalibacter tamaniensis gen. nov., sp. nov., moderately halophilic strictly anaerobic fermenter bacterium from mud volcano of Taman peninsula.</title>
        <authorList>
            <person name="Frolova A."/>
            <person name="Merkel A.Y."/>
            <person name="Slobodkin A.I."/>
        </authorList>
    </citation>
    <scope>NUCLEOTIDE SEQUENCE [LARGE SCALE GENOMIC DNA]</scope>
    <source>
        <strain evidence="9 10">F-3ap</strain>
    </source>
</reference>
<evidence type="ECO:0000256" key="3">
    <source>
        <dbReference type="ARBA" id="ARBA00022603"/>
    </source>
</evidence>
<evidence type="ECO:0000256" key="5">
    <source>
        <dbReference type="ARBA" id="ARBA00022691"/>
    </source>
</evidence>
<evidence type="ECO:0000313" key="9">
    <source>
        <dbReference type="EMBL" id="NDL66900.1"/>
    </source>
</evidence>
<evidence type="ECO:0000256" key="6">
    <source>
        <dbReference type="ARBA" id="ARBA00022884"/>
    </source>
</evidence>
<dbReference type="InterPro" id="IPR031341">
    <property type="entry name" value="Methyltr_RsmF_N"/>
</dbReference>